<dbReference type="EMBL" id="BNBA01000035">
    <property type="protein sequence ID" value="GHH59154.1"/>
    <property type="molecule type" value="Genomic_DNA"/>
</dbReference>
<dbReference type="GO" id="GO:0035269">
    <property type="term" value="P:protein O-linked glycosylation via mannose"/>
    <property type="evidence" value="ECO:0007669"/>
    <property type="project" value="TreeGrafter"/>
</dbReference>
<dbReference type="RefSeq" id="WP_434029883.1">
    <property type="nucleotide sequence ID" value="NZ_BNBA01000035.1"/>
</dbReference>
<sequence>MQEQILQALRRDAADDAVALAREWVAQEAHAAAAQRWLGVALQQQGDIAGALAAVDAAIALAPEEAELHLQRAGLLIASRDLAAADSALAQSTSLDPNQLASYVMQAHLAIARQDLDEAERLTRTAARVAADHPHVAALEGTVALHRGDIDRALALLSHASSQLPGDPRVLFSLGFAYLQKGHFAFAERAFQRVIEMNPPGTALRALVAQLAQRQGRLGDAIEALQDVLAQPGGDTPAMRRLAGEFELQAGRPAEAVPHLKQALAAMPDDRRTLQASLAAWERLGAVDDARATLEAALATTSRAHDLWRARLAIEPVGGEAAREVAERWLQAMPGHLPALETLLRIHDMQGDGERAEAVARQIVAVEPGRISGEERIVDALLQRDPPAAVAHVRMLMERLPAPQRTVLRPWLGQVQDRAGQPQDALETWMEFHREQAPHRLPLPPQAERQPAQWPELAAIPEQVSARPLLVWGAPGSQVERVVAVMGAASRVLRGDRFGTQPPQDAFQNYHTLAKLASGELAPAALVEGWKAQLPRRGIADGNVIDWLLWWDNALLQALRPHLPEGRLAIALRDPRDMLLDWLAFGAPAPLAIQSPEQAADWLATMLEQVAVLHEQDLYPHQLIRLDGVEADPQGVARVLGETFGQPFPVLPSVGAPRMASGRWRDYAGLLAGPFARLAPVAARLGYAPE</sequence>
<gene>
    <name evidence="4" type="ORF">GCM10009090_32910</name>
</gene>
<organism evidence="4 5">
    <name type="scientific">Xanthomonas boreopolis</name>
    <dbReference type="NCBI Taxonomy" id="86183"/>
    <lineage>
        <taxon>Bacteria</taxon>
        <taxon>Pseudomonadati</taxon>
        <taxon>Pseudomonadota</taxon>
        <taxon>Gammaproteobacteria</taxon>
        <taxon>Lysobacterales</taxon>
        <taxon>Lysobacteraceae</taxon>
        <taxon>Xanthomonas</taxon>
    </lineage>
</organism>
<evidence type="ECO:0008006" key="6">
    <source>
        <dbReference type="Google" id="ProtNLM"/>
    </source>
</evidence>
<protein>
    <recommendedName>
        <fullName evidence="6">Adenylate cyclase</fullName>
    </recommendedName>
</protein>
<evidence type="ECO:0000313" key="4">
    <source>
        <dbReference type="EMBL" id="GHH59154.1"/>
    </source>
</evidence>
<evidence type="ECO:0000256" key="2">
    <source>
        <dbReference type="ARBA" id="ARBA00022803"/>
    </source>
</evidence>
<dbReference type="Proteomes" id="UP000623958">
    <property type="component" value="Unassembled WGS sequence"/>
</dbReference>
<feature type="repeat" description="TPR" evidence="3">
    <location>
        <begin position="168"/>
        <end position="201"/>
    </location>
</feature>
<dbReference type="PANTHER" id="PTHR44227">
    <property type="match status" value="1"/>
</dbReference>
<proteinExistence type="predicted"/>
<dbReference type="SUPFAM" id="SSF48452">
    <property type="entry name" value="TPR-like"/>
    <property type="match status" value="1"/>
</dbReference>
<name>A0A919KJ70_9XANT</name>
<dbReference type="Pfam" id="PF14559">
    <property type="entry name" value="TPR_19"/>
    <property type="match status" value="1"/>
</dbReference>
<reference evidence="4" key="2">
    <citation type="submission" date="2020-09" db="EMBL/GenBank/DDBJ databases">
        <authorList>
            <person name="Sun Q."/>
            <person name="Ohkuma M."/>
        </authorList>
    </citation>
    <scope>NUCLEOTIDE SEQUENCE</scope>
    <source>
        <strain evidence="4">JCM 13306</strain>
    </source>
</reference>
<evidence type="ECO:0000313" key="5">
    <source>
        <dbReference type="Proteomes" id="UP000623958"/>
    </source>
</evidence>
<keyword evidence="1" id="KW-0677">Repeat</keyword>
<reference evidence="4" key="1">
    <citation type="journal article" date="2014" name="Int. J. Syst. Evol. Microbiol.">
        <title>Complete genome sequence of Corynebacterium casei LMG S-19264T (=DSM 44701T), isolated from a smear-ripened cheese.</title>
        <authorList>
            <consortium name="US DOE Joint Genome Institute (JGI-PGF)"/>
            <person name="Walter F."/>
            <person name="Albersmeier A."/>
            <person name="Kalinowski J."/>
            <person name="Ruckert C."/>
        </authorList>
    </citation>
    <scope>NUCLEOTIDE SEQUENCE</scope>
    <source>
        <strain evidence="4">JCM 13306</strain>
    </source>
</reference>
<dbReference type="PANTHER" id="PTHR44227:SF3">
    <property type="entry name" value="PROTEIN O-MANNOSYL-TRANSFERASE TMTC4"/>
    <property type="match status" value="1"/>
</dbReference>
<dbReference type="SMART" id="SM00028">
    <property type="entry name" value="TPR"/>
    <property type="match status" value="7"/>
</dbReference>
<dbReference type="Gene3D" id="1.25.40.10">
    <property type="entry name" value="Tetratricopeptide repeat domain"/>
    <property type="match status" value="2"/>
</dbReference>
<dbReference type="GO" id="GO:0030968">
    <property type="term" value="P:endoplasmic reticulum unfolded protein response"/>
    <property type="evidence" value="ECO:0007669"/>
    <property type="project" value="TreeGrafter"/>
</dbReference>
<accession>A0A919KJ70</accession>
<evidence type="ECO:0000256" key="1">
    <source>
        <dbReference type="ARBA" id="ARBA00022737"/>
    </source>
</evidence>
<dbReference type="PROSITE" id="PS50005">
    <property type="entry name" value="TPR"/>
    <property type="match status" value="1"/>
</dbReference>
<evidence type="ECO:0000256" key="3">
    <source>
        <dbReference type="PROSITE-ProRule" id="PRU00339"/>
    </source>
</evidence>
<keyword evidence="2 3" id="KW-0802">TPR repeat</keyword>
<dbReference type="InterPro" id="IPR011990">
    <property type="entry name" value="TPR-like_helical_dom_sf"/>
</dbReference>
<dbReference type="InterPro" id="IPR052346">
    <property type="entry name" value="O-mannosyl-transferase_TMTC"/>
</dbReference>
<dbReference type="GO" id="GO:0000030">
    <property type="term" value="F:mannosyltransferase activity"/>
    <property type="evidence" value="ECO:0007669"/>
    <property type="project" value="TreeGrafter"/>
</dbReference>
<dbReference type="InterPro" id="IPR019734">
    <property type="entry name" value="TPR_rpt"/>
</dbReference>
<dbReference type="AlphaFoldDB" id="A0A919KJ70"/>
<keyword evidence="5" id="KW-1185">Reference proteome</keyword>
<comment type="caution">
    <text evidence="4">The sequence shown here is derived from an EMBL/GenBank/DDBJ whole genome shotgun (WGS) entry which is preliminary data.</text>
</comment>